<reference evidence="2" key="1">
    <citation type="submission" date="2022-12" db="EMBL/GenBank/DDBJ databases">
        <title>Chromosome-Level Genome Assembly of Japanese Cedar (Cryptomeriajaponica D. Don).</title>
        <authorList>
            <person name="Fujino T."/>
            <person name="Yamaguchi K."/>
            <person name="Yokoyama T."/>
            <person name="Hamanaka T."/>
            <person name="Harazono Y."/>
            <person name="Kamada H."/>
            <person name="Kobayashi W."/>
            <person name="Ujino-Ihara T."/>
            <person name="Uchiyama K."/>
            <person name="Matsumoto A."/>
            <person name="Izuno A."/>
            <person name="Tsumura Y."/>
            <person name="Toyoda A."/>
            <person name="Shigenobu S."/>
            <person name="Moriguchi Y."/>
            <person name="Ueno S."/>
            <person name="Kasahara M."/>
        </authorList>
    </citation>
    <scope>NUCLEOTIDE SEQUENCE</scope>
</reference>
<gene>
    <name evidence="2" type="ORF">SUGI_1500420</name>
</gene>
<dbReference type="EMBL" id="BSEH01000788">
    <property type="protein sequence ID" value="GLJ59262.1"/>
    <property type="molecule type" value="Genomic_DNA"/>
</dbReference>
<name>A0AAD3NVX6_CRYJA</name>
<proteinExistence type="predicted"/>
<accession>A0AAD3NVX6</accession>
<evidence type="ECO:0000313" key="2">
    <source>
        <dbReference type="EMBL" id="GLJ59262.1"/>
    </source>
</evidence>
<feature type="region of interest" description="Disordered" evidence="1">
    <location>
        <begin position="1"/>
        <end position="23"/>
    </location>
</feature>
<feature type="compositionally biased region" description="Basic and acidic residues" evidence="1">
    <location>
        <begin position="1"/>
        <end position="11"/>
    </location>
</feature>
<dbReference type="AlphaFoldDB" id="A0AAD3NVX6"/>
<sequence>MRSRSLQDRDPAAGAKGTTVGGRVSVAVPDPPVQHQQILNQIAINRNPNFQSSFLIRNLLVNPSNIALLPTRNNSLRKSMAHMQTGKVTPRIE</sequence>
<keyword evidence="3" id="KW-1185">Reference proteome</keyword>
<dbReference type="Proteomes" id="UP001234787">
    <property type="component" value="Unassembled WGS sequence"/>
</dbReference>
<organism evidence="2 3">
    <name type="scientific">Cryptomeria japonica</name>
    <name type="common">Japanese cedar</name>
    <name type="synonym">Cupressus japonica</name>
    <dbReference type="NCBI Taxonomy" id="3369"/>
    <lineage>
        <taxon>Eukaryota</taxon>
        <taxon>Viridiplantae</taxon>
        <taxon>Streptophyta</taxon>
        <taxon>Embryophyta</taxon>
        <taxon>Tracheophyta</taxon>
        <taxon>Spermatophyta</taxon>
        <taxon>Pinopsida</taxon>
        <taxon>Pinidae</taxon>
        <taxon>Conifers II</taxon>
        <taxon>Cupressales</taxon>
        <taxon>Cupressaceae</taxon>
        <taxon>Cryptomeria</taxon>
    </lineage>
</organism>
<evidence type="ECO:0000256" key="1">
    <source>
        <dbReference type="SAM" id="MobiDB-lite"/>
    </source>
</evidence>
<evidence type="ECO:0000313" key="3">
    <source>
        <dbReference type="Proteomes" id="UP001234787"/>
    </source>
</evidence>
<protein>
    <submittedName>
        <fullName evidence="2">Uncharacterized protein</fullName>
    </submittedName>
</protein>
<comment type="caution">
    <text evidence="2">The sequence shown here is derived from an EMBL/GenBank/DDBJ whole genome shotgun (WGS) entry which is preliminary data.</text>
</comment>